<keyword evidence="5" id="KW-0411">Iron-sulfur</keyword>
<dbReference type="PANTHER" id="PTHR11061">
    <property type="entry name" value="RNA M5U METHYLTRANSFERASE"/>
    <property type="match status" value="1"/>
</dbReference>
<gene>
    <name evidence="7" type="ORF">SAMN03080610_00352</name>
</gene>
<proteinExistence type="inferred from homology"/>
<reference evidence="8" key="1">
    <citation type="submission" date="2016-10" db="EMBL/GenBank/DDBJ databases">
        <authorList>
            <person name="Varghese N."/>
            <person name="Submissions S."/>
        </authorList>
    </citation>
    <scope>NUCLEOTIDE SEQUENCE [LARGE SCALE GENOMIC DNA]</scope>
    <source>
        <strain evidence="8">DSM 2698</strain>
    </source>
</reference>
<keyword evidence="2 6" id="KW-0489">Methyltransferase</keyword>
<dbReference type="SUPFAM" id="SSF50249">
    <property type="entry name" value="Nucleic acid-binding proteins"/>
    <property type="match status" value="1"/>
</dbReference>
<dbReference type="InterPro" id="IPR012340">
    <property type="entry name" value="NA-bd_OB-fold"/>
</dbReference>
<dbReference type="PANTHER" id="PTHR11061:SF49">
    <property type="entry name" value="23S RRNA (URACIL(1939)-C(5))-METHYLTRANSFERASE RLMD"/>
    <property type="match status" value="1"/>
</dbReference>
<dbReference type="Proteomes" id="UP000199347">
    <property type="component" value="Unassembled WGS sequence"/>
</dbReference>
<accession>A0A1G5MAY6</accession>
<dbReference type="RefSeq" id="WP_092809164.1">
    <property type="nucleotide sequence ID" value="NZ_FMVW01000001.1"/>
</dbReference>
<evidence type="ECO:0000313" key="8">
    <source>
        <dbReference type="Proteomes" id="UP000199347"/>
    </source>
</evidence>
<keyword evidence="4 6" id="KW-0949">S-adenosyl-L-methionine</keyword>
<feature type="binding site" evidence="6">
    <location>
        <position position="348"/>
    </location>
    <ligand>
        <name>S-adenosyl-L-methionine</name>
        <dbReference type="ChEBI" id="CHEBI:59789"/>
    </ligand>
</feature>
<feature type="binding site" evidence="6">
    <location>
        <position position="300"/>
    </location>
    <ligand>
        <name>S-adenosyl-L-methionine</name>
        <dbReference type="ChEBI" id="CHEBI:59789"/>
    </ligand>
</feature>
<keyword evidence="1" id="KW-0408">Iron</keyword>
<keyword evidence="1" id="KW-0479">Metal-binding</keyword>
<comment type="similarity">
    <text evidence="6">Belongs to the class I-like SAM-binding methyltransferase superfamily. RNA M5U methyltransferase family.</text>
</comment>
<dbReference type="SUPFAM" id="SSF53335">
    <property type="entry name" value="S-adenosyl-L-methionine-dependent methyltransferases"/>
    <property type="match status" value="1"/>
</dbReference>
<feature type="active site" description="Nucleophile" evidence="6">
    <location>
        <position position="374"/>
    </location>
</feature>
<dbReference type="Gene3D" id="2.40.50.140">
    <property type="entry name" value="Nucleic acid-binding proteins"/>
    <property type="match status" value="1"/>
</dbReference>
<dbReference type="Pfam" id="PF05958">
    <property type="entry name" value="tRNA_U5-meth_tr"/>
    <property type="match status" value="1"/>
</dbReference>
<keyword evidence="3 6" id="KW-0808">Transferase</keyword>
<feature type="binding site" evidence="6">
    <location>
        <position position="280"/>
    </location>
    <ligand>
        <name>S-adenosyl-L-methionine</name>
        <dbReference type="ChEBI" id="CHEBI:59789"/>
    </ligand>
</feature>
<dbReference type="Gene3D" id="3.40.50.150">
    <property type="entry name" value="Vaccinia Virus protein VP39"/>
    <property type="match status" value="1"/>
</dbReference>
<dbReference type="AlphaFoldDB" id="A0A1G5MAY6"/>
<dbReference type="InterPro" id="IPR029063">
    <property type="entry name" value="SAM-dependent_MTases_sf"/>
</dbReference>
<dbReference type="InterPro" id="IPR010280">
    <property type="entry name" value="U5_MeTrfase_fam"/>
</dbReference>
<dbReference type="OrthoDB" id="9804590at2"/>
<evidence type="ECO:0000256" key="6">
    <source>
        <dbReference type="PROSITE-ProRule" id="PRU01024"/>
    </source>
</evidence>
<dbReference type="EMBL" id="FMVW01000001">
    <property type="protein sequence ID" value="SCZ21954.1"/>
    <property type="molecule type" value="Genomic_DNA"/>
</dbReference>
<dbReference type="GO" id="GO:0070475">
    <property type="term" value="P:rRNA base methylation"/>
    <property type="evidence" value="ECO:0007669"/>
    <property type="project" value="TreeGrafter"/>
</dbReference>
<sequence>MSDIVQIDRIGHRGDGVAETPEGQLFVPYTLAGERVRVERQGRRADVVEVLEASPERVPAPCPHFGPRLATQQGGCGGCALQMLPIEETRRLKHRFVVDALAKSGLETEVRPAFGAPLGARRRAVFSATLAGRKILFGFHERGSRRIVDLTTCLVVRPAIVSTLPLLRRLAQILARPKRELRLTVLETRSGLDIAGEGAGSVQASSAARIAELLAGQGVARLVVDGDILFQLGEPQLEIAGVSVSPPAGAFVQACRESEEAMARLVAEHCSGAKRVADLFSGLGTFSFVAGRTARVTAVEAEGAALAALADAVRGAEGLKPIETLARDLLRFPLAQNELSRIDAVILDPPWDGARAQAESLAASKVARIAFVSCNPASLARDLRILVDGGYRLKSVTPIDQFVYSAETEAVALLERE</sequence>
<evidence type="ECO:0000256" key="4">
    <source>
        <dbReference type="ARBA" id="ARBA00022691"/>
    </source>
</evidence>
<evidence type="ECO:0000313" key="7">
    <source>
        <dbReference type="EMBL" id="SCZ21954.1"/>
    </source>
</evidence>
<dbReference type="PROSITE" id="PS51687">
    <property type="entry name" value="SAM_MT_RNA_M5U"/>
    <property type="match status" value="1"/>
</dbReference>
<evidence type="ECO:0000256" key="5">
    <source>
        <dbReference type="ARBA" id="ARBA00023014"/>
    </source>
</evidence>
<name>A0A1G5MAY6_AFIMA</name>
<evidence type="ECO:0000256" key="1">
    <source>
        <dbReference type="ARBA" id="ARBA00022485"/>
    </source>
</evidence>
<keyword evidence="1" id="KW-0004">4Fe-4S</keyword>
<organism evidence="7 8">
    <name type="scientific">Afifella marina DSM 2698</name>
    <dbReference type="NCBI Taxonomy" id="1120955"/>
    <lineage>
        <taxon>Bacteria</taxon>
        <taxon>Pseudomonadati</taxon>
        <taxon>Pseudomonadota</taxon>
        <taxon>Alphaproteobacteria</taxon>
        <taxon>Hyphomicrobiales</taxon>
        <taxon>Afifellaceae</taxon>
        <taxon>Afifella</taxon>
    </lineage>
</organism>
<dbReference type="Gene3D" id="2.40.50.1070">
    <property type="match status" value="1"/>
</dbReference>
<feature type="binding site" evidence="6">
    <location>
        <position position="253"/>
    </location>
    <ligand>
        <name>S-adenosyl-L-methionine</name>
        <dbReference type="ChEBI" id="CHEBI:59789"/>
    </ligand>
</feature>
<dbReference type="GO" id="GO:0051536">
    <property type="term" value="F:iron-sulfur cluster binding"/>
    <property type="evidence" value="ECO:0007669"/>
    <property type="project" value="UniProtKB-KW"/>
</dbReference>
<evidence type="ECO:0000256" key="3">
    <source>
        <dbReference type="ARBA" id="ARBA00022679"/>
    </source>
</evidence>
<keyword evidence="8" id="KW-1185">Reference proteome</keyword>
<evidence type="ECO:0000256" key="2">
    <source>
        <dbReference type="ARBA" id="ARBA00022603"/>
    </source>
</evidence>
<protein>
    <submittedName>
        <fullName evidence="7">23S rRNA (Uracil1939-C5)-methyltransferase</fullName>
    </submittedName>
</protein>
<dbReference type="STRING" id="1120955.SAMN03080610_00352"/>
<dbReference type="GO" id="GO:0070041">
    <property type="term" value="F:rRNA (uridine-C5-)-methyltransferase activity"/>
    <property type="evidence" value="ECO:0007669"/>
    <property type="project" value="TreeGrafter"/>
</dbReference>